<dbReference type="PANTHER" id="PTHR11086">
    <property type="entry name" value="DEOXYCYTIDYLATE DEAMINASE-RELATED"/>
    <property type="match status" value="1"/>
</dbReference>
<dbReference type="GO" id="GO:0005737">
    <property type="term" value="C:cytoplasm"/>
    <property type="evidence" value="ECO:0007669"/>
    <property type="project" value="TreeGrafter"/>
</dbReference>
<dbReference type="SUPFAM" id="SSF53927">
    <property type="entry name" value="Cytidine deaminase-like"/>
    <property type="match status" value="1"/>
</dbReference>
<organism evidence="3 4">
    <name type="scientific">Cystobacter fuscus</name>
    <dbReference type="NCBI Taxonomy" id="43"/>
    <lineage>
        <taxon>Bacteria</taxon>
        <taxon>Pseudomonadati</taxon>
        <taxon>Myxococcota</taxon>
        <taxon>Myxococcia</taxon>
        <taxon>Myxococcales</taxon>
        <taxon>Cystobacterineae</taxon>
        <taxon>Archangiaceae</taxon>
        <taxon>Cystobacter</taxon>
    </lineage>
</organism>
<evidence type="ECO:0000313" key="4">
    <source>
        <dbReference type="Proteomes" id="UP000217257"/>
    </source>
</evidence>
<dbReference type="PANTHER" id="PTHR11086:SF18">
    <property type="entry name" value="DEOXYCYTIDYLATE DEAMINASE"/>
    <property type="match status" value="1"/>
</dbReference>
<dbReference type="InterPro" id="IPR002125">
    <property type="entry name" value="CMP_dCMP_dom"/>
</dbReference>
<sequence length="543" mass="60758">MASEGTPHNLSKDKKDEFNRRAAQSAPELVIGLVGAIGTDLEAVSKVLSTALMAEAAYQARTIRLSSLLHEIEGLGVDLNSKGDKLTYYEKHMEAGTRLRQKMERPDAMAWLALSAIRQARTEMLMADRRNGRRAYILHSLKRREEVESLREIYGSAFFLMSAYAPRDKRVDKLSRSISESRGQWRPMDLRSEAEALVRTDERDLDEPMGQDVQRAFPEADVFIDATNPREMDLSIRRFVRLIFGHRFHTPTRSEWGIFFAKAAAMRSAALGRQVGSAITTPTGELLAVGTNEVPKAGGGLYWEGDEPDGRDFVGGVDTSDRHKHDLISELLRLLQEKQWLSEAYRSMDVQELRTQVLKKDAVGTGPWRDSRVTNLIEFMRPVHAEMASLMEAARRGVSVQGSVMYVTTFPCHECARHIIAAGISRVVYVDPYPKSLAADLYSDSVSLEGSEGGSTGKLIFSPFVGVAPRRYMEFFELKGERKDKDGSVIAWVPTEVVPKHSGNYTVYQSMEVEHLGRFASIVERIGLNFRTAAESGEEDSSE</sequence>
<dbReference type="InterPro" id="IPR027417">
    <property type="entry name" value="P-loop_NTPase"/>
</dbReference>
<dbReference type="AlphaFoldDB" id="A0A250IU22"/>
<dbReference type="NCBIfam" id="NF041025">
    <property type="entry name" value="antiphage_deaminase"/>
    <property type="match status" value="1"/>
</dbReference>
<dbReference type="Gene3D" id="3.40.140.10">
    <property type="entry name" value="Cytidine Deaminase, domain 2"/>
    <property type="match status" value="1"/>
</dbReference>
<dbReference type="InterPro" id="IPR015517">
    <property type="entry name" value="dCMP_deaminase-rel"/>
</dbReference>
<dbReference type="InterPro" id="IPR016193">
    <property type="entry name" value="Cytidine_deaminase-like"/>
</dbReference>
<keyword evidence="1" id="KW-0378">Hydrolase</keyword>
<reference evidence="3 4" key="1">
    <citation type="submission" date="2017-06" db="EMBL/GenBank/DDBJ databases">
        <title>Sequencing and comparative analysis of myxobacterial genomes.</title>
        <authorList>
            <person name="Rupp O."/>
            <person name="Goesmann A."/>
            <person name="Sogaard-Andersen L."/>
        </authorList>
    </citation>
    <scope>NUCLEOTIDE SEQUENCE [LARGE SCALE GENOMIC DNA]</scope>
    <source>
        <strain evidence="3 4">DSM 52655</strain>
    </source>
</reference>
<dbReference type="Proteomes" id="UP000217257">
    <property type="component" value="Chromosome"/>
</dbReference>
<feature type="domain" description="CMP/dCMP-type deaminase" evidence="2">
    <location>
        <begin position="326"/>
        <end position="449"/>
    </location>
</feature>
<evidence type="ECO:0000259" key="2">
    <source>
        <dbReference type="PROSITE" id="PS51747"/>
    </source>
</evidence>
<dbReference type="Pfam" id="PF00383">
    <property type="entry name" value="dCMP_cyt_deam_1"/>
    <property type="match status" value="1"/>
</dbReference>
<dbReference type="EMBL" id="CP022098">
    <property type="protein sequence ID" value="ATB34687.1"/>
    <property type="molecule type" value="Genomic_DNA"/>
</dbReference>
<proteinExistence type="predicted"/>
<evidence type="ECO:0000256" key="1">
    <source>
        <dbReference type="ARBA" id="ARBA00022801"/>
    </source>
</evidence>
<evidence type="ECO:0000313" key="3">
    <source>
        <dbReference type="EMBL" id="ATB34687.1"/>
    </source>
</evidence>
<dbReference type="GO" id="GO:0004132">
    <property type="term" value="F:dCMP deaminase activity"/>
    <property type="evidence" value="ECO:0007669"/>
    <property type="project" value="TreeGrafter"/>
</dbReference>
<accession>A0A250IU22</accession>
<gene>
    <name evidence="3" type="ORF">CYFUS_000094</name>
</gene>
<dbReference type="RefSeq" id="WP_157758144.1">
    <property type="nucleotide sequence ID" value="NZ_CP022098.1"/>
</dbReference>
<protein>
    <recommendedName>
        <fullName evidence="2">CMP/dCMP-type deaminase domain-containing protein</fullName>
    </recommendedName>
</protein>
<dbReference type="KEGG" id="cfus:CYFUS_000094"/>
<name>A0A250IU22_9BACT</name>
<dbReference type="PROSITE" id="PS51747">
    <property type="entry name" value="CYT_DCMP_DEAMINASES_2"/>
    <property type="match status" value="1"/>
</dbReference>
<dbReference type="Gene3D" id="3.40.50.300">
    <property type="entry name" value="P-loop containing nucleotide triphosphate hydrolases"/>
    <property type="match status" value="1"/>
</dbReference>